<evidence type="ECO:0000259" key="10">
    <source>
        <dbReference type="PROSITE" id="PS51283"/>
    </source>
</evidence>
<dbReference type="InterPro" id="IPR013083">
    <property type="entry name" value="Znf_RING/FYVE/PHD"/>
</dbReference>
<accession>A0A8K0A2Y5</accession>
<keyword evidence="5 7" id="KW-0863">Zinc-finger</keyword>
<dbReference type="SUPFAM" id="SSF57850">
    <property type="entry name" value="RING/U-box"/>
    <property type="match status" value="1"/>
</dbReference>
<dbReference type="InterPro" id="IPR001841">
    <property type="entry name" value="Znf_RING"/>
</dbReference>
<name>A0A8K0A2Y5_BRALA</name>
<evidence type="ECO:0000259" key="9">
    <source>
        <dbReference type="PROSITE" id="PS50119"/>
    </source>
</evidence>
<dbReference type="FunFam" id="3.30.2230.10:FF:000003">
    <property type="entry name" value="ubiquitin carboxyl-terminal hydrolase 15 isoform X1"/>
    <property type="match status" value="1"/>
</dbReference>
<dbReference type="OrthoDB" id="265776at2759"/>
<dbReference type="Pfam" id="PF14836">
    <property type="entry name" value="Ubiquitin_3"/>
    <property type="match status" value="1"/>
</dbReference>
<dbReference type="InterPro" id="IPR035927">
    <property type="entry name" value="DUSP-like_sf"/>
</dbReference>
<dbReference type="InterPro" id="IPR028135">
    <property type="entry name" value="Ub_USP-typ"/>
</dbReference>
<keyword evidence="3" id="KW-0645">Protease</keyword>
<dbReference type="FunFam" id="3.30.40.10:FF:000838">
    <property type="entry name" value="Uncharacterized protein"/>
    <property type="match status" value="1"/>
</dbReference>
<dbReference type="GO" id="GO:0061630">
    <property type="term" value="F:ubiquitin protein ligase activity"/>
    <property type="evidence" value="ECO:0007669"/>
    <property type="project" value="TreeGrafter"/>
</dbReference>
<dbReference type="GO" id="GO:0008270">
    <property type="term" value="F:zinc ion binding"/>
    <property type="evidence" value="ECO:0007669"/>
    <property type="project" value="UniProtKB-KW"/>
</dbReference>
<dbReference type="GO" id="GO:0006513">
    <property type="term" value="P:protein monoubiquitination"/>
    <property type="evidence" value="ECO:0007669"/>
    <property type="project" value="TreeGrafter"/>
</dbReference>
<dbReference type="PANTHER" id="PTHR25462:SF229">
    <property type="entry name" value="TRANSCRIPTION INTERMEDIARY FACTOR 1-BETA"/>
    <property type="match status" value="1"/>
</dbReference>
<dbReference type="SUPFAM" id="SSF143791">
    <property type="entry name" value="DUSP-like"/>
    <property type="match status" value="1"/>
</dbReference>
<feature type="domain" description="B box-type" evidence="9">
    <location>
        <begin position="99"/>
        <end position="146"/>
    </location>
</feature>
<dbReference type="InterPro" id="IPR000315">
    <property type="entry name" value="Znf_B-box"/>
</dbReference>
<dbReference type="Gene3D" id="3.30.40.10">
    <property type="entry name" value="Zinc/RING finger domain, C3HC4 (zinc finger)"/>
    <property type="match status" value="1"/>
</dbReference>
<keyword evidence="6" id="KW-0862">Zinc</keyword>
<dbReference type="GO" id="GO:0004843">
    <property type="term" value="F:cysteine-type deubiquitinase activity"/>
    <property type="evidence" value="ECO:0007669"/>
    <property type="project" value="UniProtKB-EC"/>
</dbReference>
<dbReference type="Gene3D" id="4.10.830.40">
    <property type="match status" value="1"/>
</dbReference>
<dbReference type="Proteomes" id="UP000838412">
    <property type="component" value="Chromosome 6"/>
</dbReference>
<evidence type="ECO:0000256" key="6">
    <source>
        <dbReference type="ARBA" id="ARBA00022833"/>
    </source>
</evidence>
<evidence type="ECO:0000256" key="7">
    <source>
        <dbReference type="PROSITE-ProRule" id="PRU00024"/>
    </source>
</evidence>
<evidence type="ECO:0000256" key="1">
    <source>
        <dbReference type="ARBA" id="ARBA00000707"/>
    </source>
</evidence>
<evidence type="ECO:0000256" key="3">
    <source>
        <dbReference type="ARBA" id="ARBA00022670"/>
    </source>
</evidence>
<proteinExistence type="predicted"/>
<dbReference type="GO" id="GO:0006508">
    <property type="term" value="P:proteolysis"/>
    <property type="evidence" value="ECO:0007669"/>
    <property type="project" value="UniProtKB-KW"/>
</dbReference>
<keyword evidence="12" id="KW-1185">Reference proteome</keyword>
<dbReference type="AlphaFoldDB" id="A0A8K0A2Y5"/>
<dbReference type="InterPro" id="IPR018957">
    <property type="entry name" value="Znf_C3HC4_RING-type"/>
</dbReference>
<dbReference type="Gene3D" id="3.10.20.90">
    <property type="entry name" value="Phosphatidylinositol 3-kinase Catalytic Subunit, Chain A, domain 1"/>
    <property type="match status" value="1"/>
</dbReference>
<reference evidence="11" key="1">
    <citation type="submission" date="2022-01" db="EMBL/GenBank/DDBJ databases">
        <authorList>
            <person name="Braso-Vives M."/>
        </authorList>
    </citation>
    <scope>NUCLEOTIDE SEQUENCE</scope>
</reference>
<evidence type="ECO:0000256" key="4">
    <source>
        <dbReference type="ARBA" id="ARBA00022723"/>
    </source>
</evidence>
<evidence type="ECO:0000256" key="5">
    <source>
        <dbReference type="ARBA" id="ARBA00022771"/>
    </source>
</evidence>
<dbReference type="SMART" id="SM00336">
    <property type="entry name" value="BBOX"/>
    <property type="match status" value="2"/>
</dbReference>
<dbReference type="SUPFAM" id="SSF57845">
    <property type="entry name" value="B-box zinc-binding domain"/>
    <property type="match status" value="1"/>
</dbReference>
<dbReference type="EC" id="3.4.19.12" evidence="2"/>
<dbReference type="Pfam" id="PF00097">
    <property type="entry name" value="zf-C3HC4"/>
    <property type="match status" value="1"/>
</dbReference>
<evidence type="ECO:0000313" key="12">
    <source>
        <dbReference type="Proteomes" id="UP000838412"/>
    </source>
</evidence>
<dbReference type="Pfam" id="PF06337">
    <property type="entry name" value="DUSP"/>
    <property type="match status" value="1"/>
</dbReference>
<dbReference type="SMART" id="SM00695">
    <property type="entry name" value="DUSP"/>
    <property type="match status" value="1"/>
</dbReference>
<keyword evidence="4" id="KW-0479">Metal-binding</keyword>
<dbReference type="SMART" id="SM00184">
    <property type="entry name" value="RING"/>
    <property type="match status" value="1"/>
</dbReference>
<feature type="domain" description="RING-type" evidence="8">
    <location>
        <begin position="20"/>
        <end position="63"/>
    </location>
</feature>
<comment type="catalytic activity">
    <reaction evidence="1">
        <text>Thiol-dependent hydrolysis of ester, thioester, amide, peptide and isopeptide bonds formed by the C-terminal Gly of ubiquitin (a 76-residue protein attached to proteins as an intracellular targeting signal).</text>
        <dbReference type="EC" id="3.4.19.12"/>
    </reaction>
</comment>
<feature type="domain" description="DUSP" evidence="10">
    <location>
        <begin position="430"/>
        <end position="543"/>
    </location>
</feature>
<dbReference type="PROSITE" id="PS50119">
    <property type="entry name" value="ZF_BBOX"/>
    <property type="match status" value="2"/>
</dbReference>
<dbReference type="Gene3D" id="3.30.2230.10">
    <property type="entry name" value="DUSP-like"/>
    <property type="match status" value="1"/>
</dbReference>
<dbReference type="Gene3D" id="3.30.160.60">
    <property type="entry name" value="Classic Zinc Finger"/>
    <property type="match status" value="1"/>
</dbReference>
<evidence type="ECO:0000259" key="8">
    <source>
        <dbReference type="PROSITE" id="PS50089"/>
    </source>
</evidence>
<dbReference type="InterPro" id="IPR047153">
    <property type="entry name" value="TRIM45/56/19-like"/>
</dbReference>
<feature type="domain" description="B box-type" evidence="9">
    <location>
        <begin position="161"/>
        <end position="204"/>
    </location>
</feature>
<dbReference type="EMBL" id="OV696691">
    <property type="protein sequence ID" value="CAH1268269.1"/>
    <property type="molecule type" value="Genomic_DNA"/>
</dbReference>
<dbReference type="PROSITE" id="PS51283">
    <property type="entry name" value="DUSP"/>
    <property type="match status" value="1"/>
</dbReference>
<dbReference type="PROSITE" id="PS00518">
    <property type="entry name" value="ZF_RING_1"/>
    <property type="match status" value="1"/>
</dbReference>
<dbReference type="InterPro" id="IPR017907">
    <property type="entry name" value="Znf_RING_CS"/>
</dbReference>
<dbReference type="InterPro" id="IPR006615">
    <property type="entry name" value="Pept_C19_DUSP"/>
</dbReference>
<gene>
    <name evidence="11" type="primary">USP15</name>
    <name evidence="11" type="ORF">BLAG_LOCUS21270</name>
</gene>
<dbReference type="PANTHER" id="PTHR25462">
    <property type="entry name" value="BONUS, ISOFORM C-RELATED"/>
    <property type="match status" value="1"/>
</dbReference>
<dbReference type="PROSITE" id="PS50089">
    <property type="entry name" value="ZF_RING_2"/>
    <property type="match status" value="1"/>
</dbReference>
<sequence length="655" mass="74494">MNIMATAALPDKISDDFLKCTICCDTFTNPKVLMPCLHTFCAPCLKEWVQRNQGDSFPCPVCRQQIPLPESGVEGLKNNFFIASLSEAVAEHHKVRNGKDGILCASCEEGKPATSRCSECAEFLCESCESAHRRVRATKGHTLFTFEELKTGKYDNVFRAKKAPPCSKHSGEILKLYCRTCETLICNECALFEHRESQHDFAHMPDVAAKKRKLILDLTPQCQARMPFLQRTEEAHKRLKVNLLLNTEEARQNIHKTVQTLIALVKEEGERLLTCIDTEEKSRKKLIEAEIEGAQISLASAKSTCEFAETLAREGGDYEVVSFSQDMTMRLKELSKLPEDKVDFERANITVDYSVMRQKLTTNTPHTTRYCLPKSTTKELSSAMKDPSQSMSKDFPPNQDLEVPCTPGSLKETVEGWSLYTPCVSREEPPDAEVQKSSISAEMRKELKKGDTWFLVDAKWWRKWKKYVGYDSWDVYGIGNTACHPGPIDNSVLLKDSKHPDACFLTEHLIDQFDYWLVPVEAFCRLVSWYGIKERHAIPRKVVEHGMFVKHCTVEVYLVELQLCRHPDMDLCVIQQFSKVDTIGQVEKDMRVLFNIPKNRCVRLWYMSNTNEHLNKPENTVGDSGLYNGQIIMIEDQNTDGSWPTGPTGLMKTNS</sequence>
<evidence type="ECO:0000313" key="11">
    <source>
        <dbReference type="EMBL" id="CAH1268269.1"/>
    </source>
</evidence>
<protein>
    <recommendedName>
        <fullName evidence="2">ubiquitinyl hydrolase 1</fullName>
        <ecNumber evidence="2">3.4.19.12</ecNumber>
    </recommendedName>
</protein>
<evidence type="ECO:0000256" key="2">
    <source>
        <dbReference type="ARBA" id="ARBA00012759"/>
    </source>
</evidence>
<keyword evidence="3" id="KW-0378">Hydrolase</keyword>
<organism evidence="11 12">
    <name type="scientific">Branchiostoma lanceolatum</name>
    <name type="common">Common lancelet</name>
    <name type="synonym">Amphioxus lanceolatum</name>
    <dbReference type="NCBI Taxonomy" id="7740"/>
    <lineage>
        <taxon>Eukaryota</taxon>
        <taxon>Metazoa</taxon>
        <taxon>Chordata</taxon>
        <taxon>Cephalochordata</taxon>
        <taxon>Leptocardii</taxon>
        <taxon>Amphioxiformes</taxon>
        <taxon>Branchiostomatidae</taxon>
        <taxon>Branchiostoma</taxon>
    </lineage>
</organism>
<dbReference type="Pfam" id="PF00643">
    <property type="entry name" value="zf-B_box"/>
    <property type="match status" value="2"/>
</dbReference>